<evidence type="ECO:0000256" key="1">
    <source>
        <dbReference type="SAM" id="Coils"/>
    </source>
</evidence>
<gene>
    <name evidence="4" type="ORF">DdX_16686</name>
</gene>
<evidence type="ECO:0000313" key="5">
    <source>
        <dbReference type="Proteomes" id="UP001201812"/>
    </source>
</evidence>
<feature type="coiled-coil region" evidence="1">
    <location>
        <begin position="49"/>
        <end position="125"/>
    </location>
</feature>
<protein>
    <submittedName>
        <fullName evidence="4">Uncharacterized protein</fullName>
    </submittedName>
</protein>
<evidence type="ECO:0000313" key="4">
    <source>
        <dbReference type="EMBL" id="KAI1700475.1"/>
    </source>
</evidence>
<dbReference type="Proteomes" id="UP001201812">
    <property type="component" value="Unassembled WGS sequence"/>
</dbReference>
<keyword evidence="3" id="KW-0732">Signal</keyword>
<name>A0AAD4MNJ7_9BILA</name>
<proteinExistence type="predicted"/>
<feature type="region of interest" description="Disordered" evidence="2">
    <location>
        <begin position="243"/>
        <end position="265"/>
    </location>
</feature>
<feature type="compositionally biased region" description="Basic and acidic residues" evidence="2">
    <location>
        <begin position="250"/>
        <end position="259"/>
    </location>
</feature>
<keyword evidence="1" id="KW-0175">Coiled coil</keyword>
<reference evidence="4" key="1">
    <citation type="submission" date="2022-01" db="EMBL/GenBank/DDBJ databases">
        <title>Genome Sequence Resource for Two Populations of Ditylenchus destructor, the Migratory Endoparasitic Phytonematode.</title>
        <authorList>
            <person name="Zhang H."/>
            <person name="Lin R."/>
            <person name="Xie B."/>
        </authorList>
    </citation>
    <scope>NUCLEOTIDE SEQUENCE</scope>
    <source>
        <strain evidence="4">BazhouSP</strain>
    </source>
</reference>
<feature type="signal peptide" evidence="3">
    <location>
        <begin position="1"/>
        <end position="28"/>
    </location>
</feature>
<evidence type="ECO:0000256" key="2">
    <source>
        <dbReference type="SAM" id="MobiDB-lite"/>
    </source>
</evidence>
<evidence type="ECO:0000256" key="3">
    <source>
        <dbReference type="SAM" id="SignalP"/>
    </source>
</evidence>
<organism evidence="4 5">
    <name type="scientific">Ditylenchus destructor</name>
    <dbReference type="NCBI Taxonomy" id="166010"/>
    <lineage>
        <taxon>Eukaryota</taxon>
        <taxon>Metazoa</taxon>
        <taxon>Ecdysozoa</taxon>
        <taxon>Nematoda</taxon>
        <taxon>Chromadorea</taxon>
        <taxon>Rhabditida</taxon>
        <taxon>Tylenchina</taxon>
        <taxon>Tylenchomorpha</taxon>
        <taxon>Sphaerularioidea</taxon>
        <taxon>Anguinidae</taxon>
        <taxon>Anguininae</taxon>
        <taxon>Ditylenchus</taxon>
    </lineage>
</organism>
<dbReference type="AlphaFoldDB" id="A0AAD4MNJ7"/>
<comment type="caution">
    <text evidence="4">The sequence shown here is derived from an EMBL/GenBank/DDBJ whole genome shotgun (WGS) entry which is preliminary data.</text>
</comment>
<keyword evidence="5" id="KW-1185">Reference proteome</keyword>
<feature type="chain" id="PRO_5042057378" evidence="3">
    <location>
        <begin position="29"/>
        <end position="265"/>
    </location>
</feature>
<accession>A0AAD4MNJ7</accession>
<feature type="coiled-coil region" evidence="1">
    <location>
        <begin position="203"/>
        <end position="237"/>
    </location>
</feature>
<dbReference type="EMBL" id="JAKKPZ010000144">
    <property type="protein sequence ID" value="KAI1700475.1"/>
    <property type="molecule type" value="Genomic_DNA"/>
</dbReference>
<sequence>MILSSSTIFLLITSTALTVVQLTQVTSSVDPCSNSTILAKDVSGNKTDLAKASIQLSRANAAIASLQAKYNVKTSIHDAKLKIFNHAIVTRDQAESERKYASDAINETEKKISRYQDEHIEAIVQARNPTMPYKSRTRYETRHYYYYESRYETITDHDRALVKAAQDKAIWHNLLLKAKSDLAKEKATFNHKDRLFTLAEGNMKRAKEAFQAAKLAMESAENELNEAKSVRDSAKILYDAAVQSKTGSKKSADSPECKPKYQRYG</sequence>